<feature type="region of interest" description="Disordered" evidence="8">
    <location>
        <begin position="110"/>
        <end position="183"/>
    </location>
</feature>
<keyword evidence="10" id="KW-1185">Reference proteome</keyword>
<dbReference type="PANTHER" id="PTHR17039:SF0">
    <property type="entry name" value="U3 SMALL NUCLEOLAR RIBONUCLEOPROTEIN PROTEIN MPP10"/>
    <property type="match status" value="1"/>
</dbReference>
<feature type="compositionally biased region" description="Basic and acidic residues" evidence="8">
    <location>
        <begin position="270"/>
        <end position="287"/>
    </location>
</feature>
<feature type="compositionally biased region" description="Acidic residues" evidence="8">
    <location>
        <begin position="288"/>
        <end position="311"/>
    </location>
</feature>
<evidence type="ECO:0000256" key="3">
    <source>
        <dbReference type="ARBA" id="ARBA00022552"/>
    </source>
</evidence>
<dbReference type="Proteomes" id="UP001497382">
    <property type="component" value="Unassembled WGS sequence"/>
</dbReference>
<feature type="compositionally biased region" description="Basic and acidic residues" evidence="8">
    <location>
        <begin position="521"/>
        <end position="530"/>
    </location>
</feature>
<proteinExistence type="inferred from homology"/>
<evidence type="ECO:0000256" key="7">
    <source>
        <dbReference type="PIRNR" id="PIRNR017300"/>
    </source>
</evidence>
<evidence type="ECO:0000256" key="6">
    <source>
        <dbReference type="ARBA" id="ARBA00029455"/>
    </source>
</evidence>
<dbReference type="Pfam" id="PF04006">
    <property type="entry name" value="Mpp10"/>
    <property type="match status" value="1"/>
</dbReference>
<dbReference type="AlphaFoldDB" id="A0AAV1YQM9"/>
<comment type="function">
    <text evidence="7">Involved in nucleolar processing of pre-18S ribosomal RNA.</text>
</comment>
<feature type="region of interest" description="Disordered" evidence="8">
    <location>
        <begin position="206"/>
        <end position="319"/>
    </location>
</feature>
<feature type="compositionally biased region" description="Basic and acidic residues" evidence="8">
    <location>
        <begin position="247"/>
        <end position="256"/>
    </location>
</feature>
<keyword evidence="2 7" id="KW-0690">Ribosome biogenesis</keyword>
<dbReference type="GO" id="GO:0034457">
    <property type="term" value="C:Mpp10 complex"/>
    <property type="evidence" value="ECO:0007669"/>
    <property type="project" value="UniProtKB-UniRule"/>
</dbReference>
<dbReference type="GO" id="GO:0006364">
    <property type="term" value="P:rRNA processing"/>
    <property type="evidence" value="ECO:0007669"/>
    <property type="project" value="UniProtKB-KW"/>
</dbReference>
<sequence length="617" mass="71417">MATTMQENMFSDILQNCRTLINDPENFHQQNPDIHENFKRISKNFYDNIVPCVISNSKSKSLKSLLINGFDDEQVWQQLEIQNKNSVQYLDSWFSQIASDDTLIEVDNKENAVNSMDNGHVAEDNKSSSDEEMEQDVDGSSDDEYDSTEKTKKDVNTSADIDEEDSEFNEMKNEGKRKKKEKSLTYKSKVDDQFFKLPKLEEFLRLEDLKEEKARDNEIDESDDEEEDIDLFQDFSDNDLEDSEDESNQKSSKDYMYDDFFDAPESGDENVNHSDRMSDIDNEKLDSDDANIPPEEDDSEGGDDDNEEESILDNKSKTPFQIEQENIKKQILEYEESIVTPKPWQLTGEVDVSKRPIDGLLDLPTDFELNAKPIIIQDKEFCEKLENMIKITIKNKAYSDGVRQDKPVKEIISMKKEIVIDQNKSKKGLAQEYEEMYLKKQSKQEEEENPKHQEIRKFMDSLFPQLYALFSHIPKPAVPDIKIVSNLPAVTVEEVAPTGYSDVTLLAPEEIKKRTGLLKGQSERTETDRHRERRKKKLHQKLKHKENDDGKPLSSKATKQEKLQLLKKLKQHKNTKIANVGGEKIKSSKDFFERLQETVSSKINKGEAKQIKKKKKT</sequence>
<dbReference type="PANTHER" id="PTHR17039">
    <property type="entry name" value="U3 SMALL NUCLEOLAR RIBONUCLEOPROTEIN PROTEIN MPP10"/>
    <property type="match status" value="1"/>
</dbReference>
<dbReference type="PIRSF" id="PIRSF017300">
    <property type="entry name" value="snoRNP_Mpp10"/>
    <property type="match status" value="1"/>
</dbReference>
<dbReference type="GO" id="GO:0032040">
    <property type="term" value="C:small-subunit processome"/>
    <property type="evidence" value="ECO:0007669"/>
    <property type="project" value="TreeGrafter"/>
</dbReference>
<keyword evidence="5 7" id="KW-0687">Ribonucleoprotein</keyword>
<evidence type="ECO:0000313" key="9">
    <source>
        <dbReference type="EMBL" id="CAL1261133.1"/>
    </source>
</evidence>
<reference evidence="9 10" key="1">
    <citation type="submission" date="2024-04" db="EMBL/GenBank/DDBJ databases">
        <authorList>
            <person name="Rising A."/>
            <person name="Reimegard J."/>
            <person name="Sonavane S."/>
            <person name="Akerstrom W."/>
            <person name="Nylinder S."/>
            <person name="Hedman E."/>
            <person name="Kallberg Y."/>
        </authorList>
    </citation>
    <scope>NUCLEOTIDE SEQUENCE [LARGE SCALE GENOMIC DNA]</scope>
</reference>
<comment type="subcellular location">
    <subcellularLocation>
        <location evidence="1 7">Nucleus</location>
        <location evidence="1 7">Nucleolus</location>
    </subcellularLocation>
</comment>
<feature type="compositionally biased region" description="Basic residues" evidence="8">
    <location>
        <begin position="531"/>
        <end position="544"/>
    </location>
</feature>
<feature type="compositionally biased region" description="Acidic residues" evidence="8">
    <location>
        <begin position="130"/>
        <end position="146"/>
    </location>
</feature>
<organism evidence="9 10">
    <name type="scientific">Larinioides sclopetarius</name>
    <dbReference type="NCBI Taxonomy" id="280406"/>
    <lineage>
        <taxon>Eukaryota</taxon>
        <taxon>Metazoa</taxon>
        <taxon>Ecdysozoa</taxon>
        <taxon>Arthropoda</taxon>
        <taxon>Chelicerata</taxon>
        <taxon>Arachnida</taxon>
        <taxon>Araneae</taxon>
        <taxon>Araneomorphae</taxon>
        <taxon>Entelegynae</taxon>
        <taxon>Araneoidea</taxon>
        <taxon>Araneidae</taxon>
        <taxon>Larinioides</taxon>
    </lineage>
</organism>
<feature type="compositionally biased region" description="Basic and acidic residues" evidence="8">
    <location>
        <begin position="120"/>
        <end position="129"/>
    </location>
</feature>
<dbReference type="GO" id="GO:0005732">
    <property type="term" value="C:sno(s)RNA-containing ribonucleoprotein complex"/>
    <property type="evidence" value="ECO:0007669"/>
    <property type="project" value="UniProtKB-UniRule"/>
</dbReference>
<name>A0AAV1YQM9_9ARAC</name>
<dbReference type="InterPro" id="IPR012173">
    <property type="entry name" value="Mpp10"/>
</dbReference>
<comment type="caution">
    <text evidence="9">The sequence shown here is derived from an EMBL/GenBank/DDBJ whole genome shotgun (WGS) entry which is preliminary data.</text>
</comment>
<protein>
    <recommendedName>
        <fullName evidence="7">U3 small nucleolar ribonucleoprotein protein MPP10</fullName>
    </recommendedName>
</protein>
<evidence type="ECO:0000256" key="2">
    <source>
        <dbReference type="ARBA" id="ARBA00022517"/>
    </source>
</evidence>
<keyword evidence="4 7" id="KW-0539">Nucleus</keyword>
<accession>A0AAV1YQM9</accession>
<dbReference type="EMBL" id="CAXIEN010000001">
    <property type="protein sequence ID" value="CAL1261133.1"/>
    <property type="molecule type" value="Genomic_DNA"/>
</dbReference>
<comment type="similarity">
    <text evidence="6 7">Belongs to the MPP10 family.</text>
</comment>
<evidence type="ECO:0000256" key="5">
    <source>
        <dbReference type="ARBA" id="ARBA00023274"/>
    </source>
</evidence>
<evidence type="ECO:0000256" key="8">
    <source>
        <dbReference type="SAM" id="MobiDB-lite"/>
    </source>
</evidence>
<feature type="region of interest" description="Disordered" evidence="8">
    <location>
        <begin position="516"/>
        <end position="560"/>
    </location>
</feature>
<feature type="compositionally biased region" description="Basic and acidic residues" evidence="8">
    <location>
        <begin position="206"/>
        <end position="217"/>
    </location>
</feature>
<evidence type="ECO:0000313" key="10">
    <source>
        <dbReference type="Proteomes" id="UP001497382"/>
    </source>
</evidence>
<feature type="compositionally biased region" description="Acidic residues" evidence="8">
    <location>
        <begin position="218"/>
        <end position="246"/>
    </location>
</feature>
<evidence type="ECO:0000256" key="1">
    <source>
        <dbReference type="ARBA" id="ARBA00004604"/>
    </source>
</evidence>
<evidence type="ECO:0000256" key="4">
    <source>
        <dbReference type="ARBA" id="ARBA00023242"/>
    </source>
</evidence>
<gene>
    <name evidence="9" type="ORF">LARSCL_LOCUS218</name>
</gene>
<keyword evidence="3 7" id="KW-0698">rRNA processing</keyword>
<feature type="compositionally biased region" description="Acidic residues" evidence="8">
    <location>
        <begin position="257"/>
        <end position="268"/>
    </location>
</feature>